<evidence type="ECO:0000259" key="2">
    <source>
        <dbReference type="Pfam" id="PF12513"/>
    </source>
</evidence>
<evidence type="ECO:0000313" key="5">
    <source>
        <dbReference type="Proteomes" id="UP001328107"/>
    </source>
</evidence>
<dbReference type="InterPro" id="IPR022192">
    <property type="entry name" value="SUV3_C"/>
</dbReference>
<dbReference type="InterPro" id="IPR041082">
    <property type="entry name" value="Suv3_C_1"/>
</dbReference>
<dbReference type="EMBL" id="BTRK01000001">
    <property type="protein sequence ID" value="GMR31561.1"/>
    <property type="molecule type" value="Genomic_DNA"/>
</dbReference>
<reference evidence="5" key="1">
    <citation type="submission" date="2022-10" db="EMBL/GenBank/DDBJ databases">
        <title>Genome assembly of Pristionchus species.</title>
        <authorList>
            <person name="Yoshida K."/>
            <person name="Sommer R.J."/>
        </authorList>
    </citation>
    <scope>NUCLEOTIDE SEQUENCE [LARGE SCALE GENOMIC DNA]</scope>
    <source>
        <strain evidence="5">RS5460</strain>
    </source>
</reference>
<gene>
    <name evidence="4" type="ORF">PMAYCL1PPCAC_01755</name>
</gene>
<evidence type="ECO:0008006" key="6">
    <source>
        <dbReference type="Google" id="ProtNLM"/>
    </source>
</evidence>
<keyword evidence="5" id="KW-1185">Reference proteome</keyword>
<dbReference type="Pfam" id="PF12513">
    <property type="entry name" value="SUV3_C"/>
    <property type="match status" value="1"/>
</dbReference>
<feature type="domain" description="ATP-dependent RNA helicase SUV3 C-terminal" evidence="2">
    <location>
        <begin position="74"/>
        <end position="119"/>
    </location>
</feature>
<comment type="caution">
    <text evidence="4">The sequence shown here is derived from an EMBL/GenBank/DDBJ whole genome shotgun (WGS) entry which is preliminary data.</text>
</comment>
<dbReference type="Pfam" id="PF18147">
    <property type="entry name" value="Suv3_C_1"/>
    <property type="match status" value="1"/>
</dbReference>
<feature type="non-terminal residue" evidence="4">
    <location>
        <position position="173"/>
    </location>
</feature>
<evidence type="ECO:0000256" key="1">
    <source>
        <dbReference type="SAM" id="MobiDB-lite"/>
    </source>
</evidence>
<evidence type="ECO:0000259" key="3">
    <source>
        <dbReference type="Pfam" id="PF18147"/>
    </source>
</evidence>
<evidence type="ECO:0000313" key="4">
    <source>
        <dbReference type="EMBL" id="GMR31561.1"/>
    </source>
</evidence>
<dbReference type="AlphaFoldDB" id="A0AAN4Z0H9"/>
<dbReference type="Gene3D" id="1.20.58.1080">
    <property type="match status" value="1"/>
</dbReference>
<feature type="region of interest" description="Disordered" evidence="1">
    <location>
        <begin position="131"/>
        <end position="173"/>
    </location>
</feature>
<name>A0AAN4Z0H9_9BILA</name>
<feature type="compositionally biased region" description="Basic and acidic residues" evidence="1">
    <location>
        <begin position="154"/>
        <end position="173"/>
    </location>
</feature>
<accession>A0AAN4Z0H9</accession>
<feature type="compositionally biased region" description="Basic residues" evidence="1">
    <location>
        <begin position="132"/>
        <end position="146"/>
    </location>
</feature>
<proteinExistence type="predicted"/>
<protein>
    <recommendedName>
        <fullName evidence="6">RNA helicase</fullName>
    </recommendedName>
</protein>
<feature type="domain" description="Suv3 C-terminal" evidence="3">
    <location>
        <begin position="4"/>
        <end position="46"/>
    </location>
</feature>
<dbReference type="Proteomes" id="UP001328107">
    <property type="component" value="Unassembled WGS sequence"/>
</dbReference>
<sequence>MKTLATAINDIPLTLRVRYTLCISPISIRNDKFAEESFVNIARRFSSGQPLTAEWLFDMVGWPPRSVLELDDLIHMENVYEVLELYLWLSLRFPDMLPDEEIVRDGSMQIDNLIREGVDNVSKLLRDEVKVRRGSSKKRRERKGRKTEREAEELERREAKEKVEEKPKTPNSP</sequence>
<dbReference type="FunFam" id="1.20.58.1080:FF:000001">
    <property type="entry name" value="ATP-dependent RNA helicase SUPV3L1, mitochondrial"/>
    <property type="match status" value="1"/>
</dbReference>
<organism evidence="4 5">
    <name type="scientific">Pristionchus mayeri</name>
    <dbReference type="NCBI Taxonomy" id="1317129"/>
    <lineage>
        <taxon>Eukaryota</taxon>
        <taxon>Metazoa</taxon>
        <taxon>Ecdysozoa</taxon>
        <taxon>Nematoda</taxon>
        <taxon>Chromadorea</taxon>
        <taxon>Rhabditida</taxon>
        <taxon>Rhabditina</taxon>
        <taxon>Diplogasteromorpha</taxon>
        <taxon>Diplogasteroidea</taxon>
        <taxon>Neodiplogasteridae</taxon>
        <taxon>Pristionchus</taxon>
    </lineage>
</organism>